<organism evidence="1 2">
    <name type="scientific">Armillaria borealis</name>
    <dbReference type="NCBI Taxonomy" id="47425"/>
    <lineage>
        <taxon>Eukaryota</taxon>
        <taxon>Fungi</taxon>
        <taxon>Dikarya</taxon>
        <taxon>Basidiomycota</taxon>
        <taxon>Agaricomycotina</taxon>
        <taxon>Agaricomycetes</taxon>
        <taxon>Agaricomycetidae</taxon>
        <taxon>Agaricales</taxon>
        <taxon>Marasmiineae</taxon>
        <taxon>Physalacriaceae</taxon>
        <taxon>Armillaria</taxon>
    </lineage>
</organism>
<accession>A0AA39MDR5</accession>
<keyword evidence="2" id="KW-1185">Reference proteome</keyword>
<dbReference type="Proteomes" id="UP001175226">
    <property type="component" value="Unassembled WGS sequence"/>
</dbReference>
<sequence length="102" mass="10977">MTIFSGVFNQNGCKTGTSPLHTATDVHPDSVHGVKIVQVLVLVLLPAQGPNQERPGPQPCAVATKARIVLIARLRTSREVETPHGMAYNDEACGSCAQEWEE</sequence>
<evidence type="ECO:0000313" key="1">
    <source>
        <dbReference type="EMBL" id="KAK0429785.1"/>
    </source>
</evidence>
<name>A0AA39MDR5_9AGAR</name>
<gene>
    <name evidence="1" type="ORF">EV421DRAFT_1745125</name>
</gene>
<reference evidence="1" key="1">
    <citation type="submission" date="2023-06" db="EMBL/GenBank/DDBJ databases">
        <authorList>
            <consortium name="Lawrence Berkeley National Laboratory"/>
            <person name="Ahrendt S."/>
            <person name="Sahu N."/>
            <person name="Indic B."/>
            <person name="Wong-Bajracharya J."/>
            <person name="Merenyi Z."/>
            <person name="Ke H.-M."/>
            <person name="Monk M."/>
            <person name="Kocsube S."/>
            <person name="Drula E."/>
            <person name="Lipzen A."/>
            <person name="Balint B."/>
            <person name="Henrissat B."/>
            <person name="Andreopoulos B."/>
            <person name="Martin F.M."/>
            <person name="Harder C.B."/>
            <person name="Rigling D."/>
            <person name="Ford K.L."/>
            <person name="Foster G.D."/>
            <person name="Pangilinan J."/>
            <person name="Papanicolaou A."/>
            <person name="Barry K."/>
            <person name="LaButti K."/>
            <person name="Viragh M."/>
            <person name="Koriabine M."/>
            <person name="Yan M."/>
            <person name="Riley R."/>
            <person name="Champramary S."/>
            <person name="Plett K.L."/>
            <person name="Tsai I.J."/>
            <person name="Slot J."/>
            <person name="Sipos G."/>
            <person name="Plett J."/>
            <person name="Nagy L.G."/>
            <person name="Grigoriev I.V."/>
        </authorList>
    </citation>
    <scope>NUCLEOTIDE SEQUENCE</scope>
    <source>
        <strain evidence="1">FPL87.14</strain>
    </source>
</reference>
<proteinExistence type="predicted"/>
<comment type="caution">
    <text evidence="1">The sequence shown here is derived from an EMBL/GenBank/DDBJ whole genome shotgun (WGS) entry which is preliminary data.</text>
</comment>
<protein>
    <submittedName>
        <fullName evidence="1">Uncharacterized protein</fullName>
    </submittedName>
</protein>
<dbReference type="EMBL" id="JAUEPT010000212">
    <property type="protein sequence ID" value="KAK0429785.1"/>
    <property type="molecule type" value="Genomic_DNA"/>
</dbReference>
<dbReference type="AlphaFoldDB" id="A0AA39MDR5"/>
<evidence type="ECO:0000313" key="2">
    <source>
        <dbReference type="Proteomes" id="UP001175226"/>
    </source>
</evidence>